<keyword evidence="2" id="KW-1185">Reference proteome</keyword>
<evidence type="ECO:0000313" key="1">
    <source>
        <dbReference type="EMBL" id="KAH7852863.1"/>
    </source>
</evidence>
<sequence length="886" mass="102300">MATDNSPNTSSSSASSTSFDELPRETWRATLDLYNWDGFWYRLPHLLATMEAQSRFKARDDDVLLASSMKTGTTWLKALIPCIMNPYARLVNDDDDDGFQDPLTQSHPNELIPSLEIQIFAENSIYDTSDMPPPRLFRTHLPYTKLPESIKSSGNTKINKSRRLFLYSDHLPEFLFLVIRENLGTERNLSNCCCCCAKMKRLPDDLQANSQSKRPFGSSRPESYGQSQIPGGGRERGEGVGKQKLATNVALSYIKEVEYMFQDQRDKYDMFLDVMKDFRAQRVDTDGVIARVKELFKGHNNLLLGFNTFLPKDCEIKLVEDQEDPDQKLKVEQEVPLKRTVDESISFVNKIKKRFQNNDHVYKSFLDILNMYRKKHKGVNEVYDEVVALFIDHPDLLEEFKRFLPDTPATTAAPHVPLVQHSFHQAPKDNGDKILAPHTHFERNNVDEDKTMIKMQKDQRKHAEKDNMERQSSDQDYREPEHDFSRDFNMGSLYDKQKSDRKVEDFGGNPVLAPDDKHTMRTKYKQEFMFCEKVKDRLHSSEDYQTFLKCLLTYSSDTISRADLQGLVGDLLGKYPDLMNGFSEFLEHCENIDGFLGGVMNKTEPLWSEGHASNCVNVEGKDKEHRRETDGAKEKDRYKEKYMGKSIQELDLSGCRCCTPSYRLLPEDYPIPSASERPDFGAQVLNDNWVSVTSGSEDYSFKHMRRNQYEESLFRCEDDRFELDMLLESVRSTAKQAEELLDCINDDTISSEGPIRIEDHFTALNLRCIERLYGGHGIDVMDLLRMNPSVALPVILTRLKQKQEEWTKCRSDFNKVWAEIYAKNHCKSLDHRSFSIKRQDSKDLSTKSLVAEIKEMKEKTRKVDDVVLAIAAASRHRAIPNLEFEH</sequence>
<dbReference type="Proteomes" id="UP000828048">
    <property type="component" value="Chromosome 8"/>
</dbReference>
<reference evidence="1 2" key="1">
    <citation type="journal article" date="2021" name="Hortic Res">
        <title>High-quality reference genome and annotation aids understanding of berry development for evergreen blueberry (Vaccinium darrowii).</title>
        <authorList>
            <person name="Yu J."/>
            <person name="Hulse-Kemp A.M."/>
            <person name="Babiker E."/>
            <person name="Staton M."/>
        </authorList>
    </citation>
    <scope>NUCLEOTIDE SEQUENCE [LARGE SCALE GENOMIC DNA]</scope>
    <source>
        <strain evidence="2">cv. NJ 8807/NJ 8810</strain>
        <tissue evidence="1">Young leaf</tissue>
    </source>
</reference>
<proteinExistence type="predicted"/>
<protein>
    <submittedName>
        <fullName evidence="1">Uncharacterized protein</fullName>
    </submittedName>
</protein>
<gene>
    <name evidence="1" type="ORF">Vadar_030208</name>
</gene>
<dbReference type="EMBL" id="CM037158">
    <property type="protein sequence ID" value="KAH7852863.1"/>
    <property type="molecule type" value="Genomic_DNA"/>
</dbReference>
<comment type="caution">
    <text evidence="1">The sequence shown here is derived from an EMBL/GenBank/DDBJ whole genome shotgun (WGS) entry which is preliminary data.</text>
</comment>
<evidence type="ECO:0000313" key="2">
    <source>
        <dbReference type="Proteomes" id="UP000828048"/>
    </source>
</evidence>
<accession>A0ACB7YHH1</accession>
<name>A0ACB7YHH1_9ERIC</name>
<organism evidence="1 2">
    <name type="scientific">Vaccinium darrowii</name>
    <dbReference type="NCBI Taxonomy" id="229202"/>
    <lineage>
        <taxon>Eukaryota</taxon>
        <taxon>Viridiplantae</taxon>
        <taxon>Streptophyta</taxon>
        <taxon>Embryophyta</taxon>
        <taxon>Tracheophyta</taxon>
        <taxon>Spermatophyta</taxon>
        <taxon>Magnoliopsida</taxon>
        <taxon>eudicotyledons</taxon>
        <taxon>Gunneridae</taxon>
        <taxon>Pentapetalae</taxon>
        <taxon>asterids</taxon>
        <taxon>Ericales</taxon>
        <taxon>Ericaceae</taxon>
        <taxon>Vaccinioideae</taxon>
        <taxon>Vaccinieae</taxon>
        <taxon>Vaccinium</taxon>
    </lineage>
</organism>